<dbReference type="AlphaFoldDB" id="A0A8J4TK87"/>
<dbReference type="PANTHER" id="PTHR20855">
    <property type="entry name" value="ADIPOR/PROGESTIN RECEPTOR-RELATED"/>
    <property type="match status" value="1"/>
</dbReference>
<organism evidence="10 11">
    <name type="scientific">Clarias magur</name>
    <name type="common">Asian catfish</name>
    <name type="synonym">Macropteronotus magur</name>
    <dbReference type="NCBI Taxonomy" id="1594786"/>
    <lineage>
        <taxon>Eukaryota</taxon>
        <taxon>Metazoa</taxon>
        <taxon>Chordata</taxon>
        <taxon>Craniata</taxon>
        <taxon>Vertebrata</taxon>
        <taxon>Euteleostomi</taxon>
        <taxon>Actinopterygii</taxon>
        <taxon>Neopterygii</taxon>
        <taxon>Teleostei</taxon>
        <taxon>Ostariophysi</taxon>
        <taxon>Siluriformes</taxon>
        <taxon>Clariidae</taxon>
        <taxon>Clarias</taxon>
    </lineage>
</organism>
<feature type="binding site" evidence="6">
    <location>
        <position position="804"/>
    </location>
    <ligand>
        <name>Zn(2+)</name>
        <dbReference type="ChEBI" id="CHEBI:29105"/>
    </ligand>
</feature>
<feature type="binding site" evidence="6">
    <location>
        <position position="808"/>
    </location>
    <ligand>
        <name>Zn(2+)</name>
        <dbReference type="ChEBI" id="CHEBI:29105"/>
    </ligand>
</feature>
<feature type="transmembrane region" description="Helical" evidence="8">
    <location>
        <begin position="769"/>
        <end position="786"/>
    </location>
</feature>
<dbReference type="Pfam" id="PF03006">
    <property type="entry name" value="HlyIII"/>
    <property type="match status" value="1"/>
</dbReference>
<feature type="region of interest" description="Disordered" evidence="7">
    <location>
        <begin position="301"/>
        <end position="325"/>
    </location>
</feature>
<dbReference type="GO" id="GO:0016020">
    <property type="term" value="C:membrane"/>
    <property type="evidence" value="ECO:0007669"/>
    <property type="project" value="UniProtKB-SubCell"/>
</dbReference>
<dbReference type="Proteomes" id="UP000727407">
    <property type="component" value="Unassembled WGS sequence"/>
</dbReference>
<evidence type="ECO:0000256" key="8">
    <source>
        <dbReference type="SAM" id="Phobius"/>
    </source>
</evidence>
<dbReference type="GO" id="GO:0046872">
    <property type="term" value="F:metal ion binding"/>
    <property type="evidence" value="ECO:0007669"/>
    <property type="project" value="UniProtKB-KW"/>
</dbReference>
<comment type="subcellular location">
    <subcellularLocation>
        <location evidence="1">Membrane</location>
        <topology evidence="1">Multi-pass membrane protein</topology>
    </subcellularLocation>
</comment>
<keyword evidence="11" id="KW-1185">Reference proteome</keyword>
<keyword evidence="4 8" id="KW-1133">Transmembrane helix</keyword>
<feature type="transmembrane region" description="Helical" evidence="8">
    <location>
        <begin position="738"/>
        <end position="757"/>
    </location>
</feature>
<name>A0A8J4TK87_CLAMG</name>
<evidence type="ECO:0000313" key="10">
    <source>
        <dbReference type="EMBL" id="KAF5892123.1"/>
    </source>
</evidence>
<feature type="region of interest" description="Disordered" evidence="7">
    <location>
        <begin position="619"/>
        <end position="648"/>
    </location>
</feature>
<evidence type="ECO:0000256" key="3">
    <source>
        <dbReference type="ARBA" id="ARBA00022692"/>
    </source>
</evidence>
<dbReference type="GO" id="GO:0038023">
    <property type="term" value="F:signaling receptor activity"/>
    <property type="evidence" value="ECO:0007669"/>
    <property type="project" value="TreeGrafter"/>
</dbReference>
<dbReference type="OrthoDB" id="8946670at2759"/>
<evidence type="ECO:0000256" key="7">
    <source>
        <dbReference type="SAM" id="MobiDB-lite"/>
    </source>
</evidence>
<accession>A0A8J4TK87</accession>
<evidence type="ECO:0000256" key="4">
    <source>
        <dbReference type="ARBA" id="ARBA00022989"/>
    </source>
</evidence>
<evidence type="ECO:0000256" key="2">
    <source>
        <dbReference type="ARBA" id="ARBA00007018"/>
    </source>
</evidence>
<dbReference type="PANTHER" id="PTHR20855:SF138">
    <property type="entry name" value="PROGESTIN AND ADIPOQ RECEPTOR FAMILY MEMBER 4"/>
    <property type="match status" value="1"/>
</dbReference>
<comment type="similarity">
    <text evidence="2">Belongs to the ADIPOR family.</text>
</comment>
<keyword evidence="9" id="KW-0732">Signal</keyword>
<feature type="region of interest" description="Disordered" evidence="7">
    <location>
        <begin position="346"/>
        <end position="377"/>
    </location>
</feature>
<keyword evidence="3 8" id="KW-0812">Transmembrane</keyword>
<feature type="compositionally biased region" description="Gly residues" evidence="7">
    <location>
        <begin position="301"/>
        <end position="311"/>
    </location>
</feature>
<feature type="compositionally biased region" description="Polar residues" evidence="7">
    <location>
        <begin position="628"/>
        <end position="642"/>
    </location>
</feature>
<feature type="signal peptide" evidence="9">
    <location>
        <begin position="1"/>
        <end position="21"/>
    </location>
</feature>
<evidence type="ECO:0000256" key="1">
    <source>
        <dbReference type="ARBA" id="ARBA00004141"/>
    </source>
</evidence>
<dbReference type="EMBL" id="QNUK01000524">
    <property type="protein sequence ID" value="KAF5892123.1"/>
    <property type="molecule type" value="Genomic_DNA"/>
</dbReference>
<sequence length="837" mass="86276">MPGRAVLSTVLLLWLAQPTLQRGTGYQPQNGGFGQMLMPFKGYGIGTQNANAYQPNTKAQGYGPAAPQPNGNGAKGPYKGYGAVPAALGNGNGAKPNGPYKGYGTAAASLVNGAKTNGYGNGVKHNGYRPAPIATKGQGHKPYGYGASPLTSNGQQAKPISNGGYGSKPNKPGYGAQPLYGGFGTGMRMALPVATKGRGGYGKGNGFGQADSSFAGYRNKPAAYPQAGAGFGGGYTKGVKAAKPGYGGRPFVPNGQAAKPDAFVPGAGGPNAQGAKPEGYGGATGAKAGYGGFPNKGGIKGPKPGYGGLPTGYGQRPNGYGGYPNGGAKAPKPGYGVPGGVPKIQPGYGSGPWFPNNEGAKASKPDQGYGPKPQQPDYVNPGAGFGFAGLGGMTKGKSGGPGQLPYNGAPIIPARLDGPSPVEPQTAELGPEVKSGHAYGGPHGAQPMGMGSEGMPQVRYGIGGLLFGGSSTGYGSNPYGKYGNAYAAQPYGSKAAGNYNPFGFTADSKSAPKYRMEGSPYAASASDAKASGKYGPYGGQQFGFPANYGKYGNPSLPYEALGPVTDGRSVDQPALQYEVPVIDGVKSVDQFGDGEEPSQPMAPLVDGVGGTVSHIKGGVRAEGAPTGSPFTGSAASLGSSAHQPVDTPSDAVTPQHLLIQQNLKGPQLPQANSWTGGEEPKHNLKGFFGNGYHGALPIVHITLLCQPWARCIATFGYMLFSCRCVRDALSAQSGARRLRSFALQALFRAFLFFLRWFKLGTGNPRSLHLYVIMDVLALTGGLVNVWRVPERFSPGTFDYWFNSHQIMHVAVILAIMFLHWGTMEDFAWLKDYQCPAK</sequence>
<protein>
    <submittedName>
        <fullName evidence="10">Spidroin-2-like isoform X10</fullName>
    </submittedName>
</protein>
<comment type="caution">
    <text evidence="10">The sequence shown here is derived from an EMBL/GenBank/DDBJ whole genome shotgun (WGS) entry which is preliminary data.</text>
</comment>
<evidence type="ECO:0000256" key="6">
    <source>
        <dbReference type="PIRSR" id="PIRSR604254-1"/>
    </source>
</evidence>
<dbReference type="InterPro" id="IPR004254">
    <property type="entry name" value="AdipoR/HlyIII-related"/>
</dbReference>
<keyword evidence="6" id="KW-0479">Metal-binding</keyword>
<keyword evidence="6" id="KW-0862">Zinc</keyword>
<evidence type="ECO:0000256" key="9">
    <source>
        <dbReference type="SAM" id="SignalP"/>
    </source>
</evidence>
<evidence type="ECO:0000313" key="11">
    <source>
        <dbReference type="Proteomes" id="UP000727407"/>
    </source>
</evidence>
<feature type="transmembrane region" description="Helical" evidence="8">
    <location>
        <begin position="806"/>
        <end position="823"/>
    </location>
</feature>
<reference evidence="10" key="1">
    <citation type="submission" date="2020-07" db="EMBL/GenBank/DDBJ databases">
        <title>Clarias magur genome sequencing, assembly and annotation.</title>
        <authorList>
            <person name="Kushwaha B."/>
            <person name="Kumar R."/>
            <person name="Das P."/>
            <person name="Joshi C.G."/>
            <person name="Kumar D."/>
            <person name="Nagpure N.S."/>
            <person name="Pandey M."/>
            <person name="Agarwal S."/>
            <person name="Srivastava S."/>
            <person name="Singh M."/>
            <person name="Sahoo L."/>
            <person name="Jayasankar P."/>
            <person name="Meher P.K."/>
            <person name="Koringa P.G."/>
            <person name="Iquebal M.A."/>
            <person name="Das S.P."/>
            <person name="Bit A."/>
            <person name="Patnaik S."/>
            <person name="Patel N."/>
            <person name="Shah T.M."/>
            <person name="Hinsu A."/>
            <person name="Jena J.K."/>
        </authorList>
    </citation>
    <scope>NUCLEOTIDE SEQUENCE</scope>
    <source>
        <strain evidence="10">CIFAMagur01</strain>
        <tissue evidence="10">Testis</tissue>
    </source>
</reference>
<feature type="chain" id="PRO_5035245132" evidence="9">
    <location>
        <begin position="22"/>
        <end position="837"/>
    </location>
</feature>
<keyword evidence="5 8" id="KW-0472">Membrane</keyword>
<evidence type="ECO:0000256" key="5">
    <source>
        <dbReference type="ARBA" id="ARBA00023136"/>
    </source>
</evidence>
<proteinExistence type="inferred from homology"/>
<gene>
    <name evidence="10" type="primary">paqr4</name>
    <name evidence="10" type="ORF">DAT39_018173</name>
</gene>